<protein>
    <submittedName>
        <fullName evidence="1">Uncharacterized protein</fullName>
    </submittedName>
</protein>
<proteinExistence type="predicted"/>
<dbReference type="Proteomes" id="UP001375240">
    <property type="component" value="Unassembled WGS sequence"/>
</dbReference>
<gene>
    <name evidence="1" type="ORF">TWF696_005508</name>
</gene>
<evidence type="ECO:0000313" key="2">
    <source>
        <dbReference type="Proteomes" id="UP001375240"/>
    </source>
</evidence>
<name>A0AAV9V3A8_9PEZI</name>
<reference evidence="1 2" key="1">
    <citation type="submission" date="2019-10" db="EMBL/GenBank/DDBJ databases">
        <authorList>
            <person name="Palmer J.M."/>
        </authorList>
    </citation>
    <scope>NUCLEOTIDE SEQUENCE [LARGE SCALE GENOMIC DNA]</scope>
    <source>
        <strain evidence="1 2">TWF696</strain>
    </source>
</reference>
<organism evidence="1 2">
    <name type="scientific">Orbilia brochopaga</name>
    <dbReference type="NCBI Taxonomy" id="3140254"/>
    <lineage>
        <taxon>Eukaryota</taxon>
        <taxon>Fungi</taxon>
        <taxon>Dikarya</taxon>
        <taxon>Ascomycota</taxon>
        <taxon>Pezizomycotina</taxon>
        <taxon>Orbiliomycetes</taxon>
        <taxon>Orbiliales</taxon>
        <taxon>Orbiliaceae</taxon>
        <taxon>Orbilia</taxon>
    </lineage>
</organism>
<dbReference type="EMBL" id="JAVHNQ010000003">
    <property type="protein sequence ID" value="KAK6353545.1"/>
    <property type="molecule type" value="Genomic_DNA"/>
</dbReference>
<sequence>MNECFGKLVEYVSIDCSKSYRLTLGKTGKRVLPVDQCHGDVAIPGPWKLMIYGLADGLDEFVSELEIGTVQWMTAAEYQIRTVEASQIEAVGAANQALS</sequence>
<comment type="caution">
    <text evidence="1">The sequence shown here is derived from an EMBL/GenBank/DDBJ whole genome shotgun (WGS) entry which is preliminary data.</text>
</comment>
<dbReference type="AlphaFoldDB" id="A0AAV9V3A8"/>
<accession>A0AAV9V3A8</accession>
<evidence type="ECO:0000313" key="1">
    <source>
        <dbReference type="EMBL" id="KAK6353545.1"/>
    </source>
</evidence>
<keyword evidence="2" id="KW-1185">Reference proteome</keyword>